<evidence type="ECO:0000313" key="3">
    <source>
        <dbReference type="Proteomes" id="UP000269199"/>
    </source>
</evidence>
<sequence>MQTQENEVFDLSNSVANGKPVRNHGPYSVLFGNESLEYRPGVIADPVPTGLQLLDAAGVRPLMEYQVFQVLSNGMLERLRQDETTDLRSSGVEKFLIFRSDASYRMILDDREVEWGGKFISGLTLKKLAGVDPVAYGVWQEMRGGGEDRLIGDKDLVDLSAPGVERFFTGLKATTEG</sequence>
<feature type="domain" description="Multi-ubiquitin" evidence="1">
    <location>
        <begin position="104"/>
        <end position="170"/>
    </location>
</feature>
<dbReference type="InterPro" id="IPR027802">
    <property type="entry name" value="Multi-ubiquitin_dom"/>
</dbReference>
<feature type="domain" description="Multi-ubiquitin" evidence="1">
    <location>
        <begin position="39"/>
        <end position="99"/>
    </location>
</feature>
<proteinExistence type="predicted"/>
<gene>
    <name evidence="2" type="ORF">RC54_05995</name>
</gene>
<evidence type="ECO:0000259" key="1">
    <source>
        <dbReference type="Pfam" id="PF14452"/>
    </source>
</evidence>
<name>A0AAD0U657_9BURK</name>
<evidence type="ECO:0000313" key="2">
    <source>
        <dbReference type="EMBL" id="AYR23403.1"/>
    </source>
</evidence>
<accession>A0AAD0U657</accession>
<reference evidence="2 3" key="1">
    <citation type="submission" date="2017-11" db="EMBL/GenBank/DDBJ databases">
        <title>Complete genome sequence of Herbaspirillum rubrisubalbicans DSM 11543.</title>
        <authorList>
            <person name="Chen M."/>
            <person name="An Q."/>
        </authorList>
    </citation>
    <scope>NUCLEOTIDE SEQUENCE [LARGE SCALE GENOMIC DNA]</scope>
    <source>
        <strain evidence="2 3">DSM 11543</strain>
    </source>
</reference>
<dbReference type="Proteomes" id="UP000269199">
    <property type="component" value="Chromosome"/>
</dbReference>
<protein>
    <recommendedName>
        <fullName evidence="1">Multi-ubiquitin domain-containing protein</fullName>
    </recommendedName>
</protein>
<dbReference type="Pfam" id="PF14452">
    <property type="entry name" value="Multi_ubiq"/>
    <property type="match status" value="2"/>
</dbReference>
<dbReference type="EMBL" id="CP024996">
    <property type="protein sequence ID" value="AYR23403.1"/>
    <property type="molecule type" value="Genomic_DNA"/>
</dbReference>
<dbReference type="AlphaFoldDB" id="A0AAD0U657"/>
<organism evidence="2 3">
    <name type="scientific">Herbaspirillum rubrisubalbicans</name>
    <dbReference type="NCBI Taxonomy" id="80842"/>
    <lineage>
        <taxon>Bacteria</taxon>
        <taxon>Pseudomonadati</taxon>
        <taxon>Pseudomonadota</taxon>
        <taxon>Betaproteobacteria</taxon>
        <taxon>Burkholderiales</taxon>
        <taxon>Oxalobacteraceae</taxon>
        <taxon>Herbaspirillum</taxon>
    </lineage>
</organism>